<sequence>MAEEQRSKQPTWARLAMLLLGGFAIGFFVYAIHEHYFTRDDGVTRQAPLLSRLRGMNTESVTRASVNRDSTPAISTADPQPPYAVIPAFTDAPSNSNSSGTGSSEMLGGSIISGGDSILVDTSAPASPPQGAASEATSQNASLINVLRPEAAEKQEADAYRIVAFAVDDSEHVIDVTDAEPNAGVLP</sequence>
<keyword evidence="2 3" id="KW-0812">Transmembrane</keyword>
<gene>
    <name evidence="3" type="ORF">TGDOM2_258890</name>
</gene>
<dbReference type="VEuPathDB" id="ToxoDB:TGDOM2_258890"/>
<evidence type="ECO:0000256" key="2">
    <source>
        <dbReference type="SAM" id="Phobius"/>
    </source>
</evidence>
<dbReference type="EMBL" id="AHZU02001298">
    <property type="protein sequence ID" value="KFG33872.1"/>
    <property type="molecule type" value="Genomic_DNA"/>
</dbReference>
<dbReference type="AlphaFoldDB" id="A0A086JP04"/>
<evidence type="ECO:0000313" key="4">
    <source>
        <dbReference type="Proteomes" id="UP000028837"/>
    </source>
</evidence>
<protein>
    <submittedName>
        <fullName evidence="3">Putative transmembrane protein</fullName>
    </submittedName>
</protein>
<evidence type="ECO:0000256" key="1">
    <source>
        <dbReference type="SAM" id="MobiDB-lite"/>
    </source>
</evidence>
<feature type="compositionally biased region" description="Low complexity" evidence="1">
    <location>
        <begin position="118"/>
        <end position="136"/>
    </location>
</feature>
<feature type="region of interest" description="Disordered" evidence="1">
    <location>
        <begin position="118"/>
        <end position="139"/>
    </location>
</feature>
<feature type="compositionally biased region" description="Polar residues" evidence="1">
    <location>
        <begin position="61"/>
        <end position="78"/>
    </location>
</feature>
<comment type="caution">
    <text evidence="3">The sequence shown here is derived from an EMBL/GenBank/DDBJ whole genome shotgun (WGS) entry which is preliminary data.</text>
</comment>
<name>A0A086JP04_TOXGO</name>
<keyword evidence="2" id="KW-1133">Transmembrane helix</keyword>
<feature type="region of interest" description="Disordered" evidence="1">
    <location>
        <begin position="88"/>
        <end position="107"/>
    </location>
</feature>
<evidence type="ECO:0000313" key="3">
    <source>
        <dbReference type="EMBL" id="KFG33872.1"/>
    </source>
</evidence>
<keyword evidence="2" id="KW-0472">Membrane</keyword>
<dbReference type="Proteomes" id="UP000028837">
    <property type="component" value="Unassembled WGS sequence"/>
</dbReference>
<dbReference type="OrthoDB" id="331595at2759"/>
<organism evidence="3 4">
    <name type="scientific">Toxoplasma gondii GAB2-2007-GAL-DOM2</name>
    <dbReference type="NCBI Taxonomy" id="1130820"/>
    <lineage>
        <taxon>Eukaryota</taxon>
        <taxon>Sar</taxon>
        <taxon>Alveolata</taxon>
        <taxon>Apicomplexa</taxon>
        <taxon>Conoidasida</taxon>
        <taxon>Coccidia</taxon>
        <taxon>Eucoccidiorida</taxon>
        <taxon>Eimeriorina</taxon>
        <taxon>Sarcocystidae</taxon>
        <taxon>Toxoplasma</taxon>
    </lineage>
</organism>
<feature type="region of interest" description="Disordered" evidence="1">
    <location>
        <begin position="61"/>
        <end position="81"/>
    </location>
</feature>
<accession>A0A086JP04</accession>
<feature type="transmembrane region" description="Helical" evidence="2">
    <location>
        <begin position="12"/>
        <end position="32"/>
    </location>
</feature>
<feature type="compositionally biased region" description="Low complexity" evidence="1">
    <location>
        <begin position="94"/>
        <end position="107"/>
    </location>
</feature>
<proteinExistence type="predicted"/>
<reference evidence="3 4" key="1">
    <citation type="submission" date="2014-02" db="EMBL/GenBank/DDBJ databases">
        <authorList>
            <person name="Sibley D."/>
            <person name="Venepally P."/>
            <person name="Karamycheva S."/>
            <person name="Hadjithomas M."/>
            <person name="Khan A."/>
            <person name="Brunk B."/>
            <person name="Roos D."/>
            <person name="Caler E."/>
            <person name="Lorenzi H."/>
        </authorList>
    </citation>
    <scope>NUCLEOTIDE SEQUENCE [LARGE SCALE GENOMIC DNA]</scope>
    <source>
        <strain evidence="3 4">GAB2-2007-GAL-DOM2</strain>
    </source>
</reference>